<keyword evidence="2" id="KW-0732">Signal</keyword>
<name>A0ABV9DUU9_9ACTN</name>
<dbReference type="InterPro" id="IPR011089">
    <property type="entry name" value="GmrSD_C"/>
</dbReference>
<reference evidence="5" key="1">
    <citation type="journal article" date="2019" name="Int. J. Syst. Evol. Microbiol.">
        <title>The Global Catalogue of Microorganisms (GCM) 10K type strain sequencing project: providing services to taxonomists for standard genome sequencing and annotation.</title>
        <authorList>
            <consortium name="The Broad Institute Genomics Platform"/>
            <consortium name="The Broad Institute Genome Sequencing Center for Infectious Disease"/>
            <person name="Wu L."/>
            <person name="Ma J."/>
        </authorList>
    </citation>
    <scope>NUCLEOTIDE SEQUENCE [LARGE SCALE GENOMIC DNA]</scope>
    <source>
        <strain evidence="5">XZYJ18</strain>
    </source>
</reference>
<evidence type="ECO:0000313" key="5">
    <source>
        <dbReference type="Proteomes" id="UP001595923"/>
    </source>
</evidence>
<feature type="compositionally biased region" description="Polar residues" evidence="1">
    <location>
        <begin position="54"/>
        <end position="67"/>
    </location>
</feature>
<comment type="caution">
    <text evidence="4">The sequence shown here is derived from an EMBL/GenBank/DDBJ whole genome shotgun (WGS) entry which is preliminary data.</text>
</comment>
<keyword evidence="4" id="KW-0255">Endonuclease</keyword>
<dbReference type="PANTHER" id="PTHR24094">
    <property type="entry name" value="SECRETED PROTEIN"/>
    <property type="match status" value="1"/>
</dbReference>
<evidence type="ECO:0000256" key="2">
    <source>
        <dbReference type="SAM" id="SignalP"/>
    </source>
</evidence>
<dbReference type="GO" id="GO:0004519">
    <property type="term" value="F:endonuclease activity"/>
    <property type="evidence" value="ECO:0007669"/>
    <property type="project" value="UniProtKB-KW"/>
</dbReference>
<keyword evidence="5" id="KW-1185">Reference proteome</keyword>
<keyword evidence="4" id="KW-0378">Hydrolase</keyword>
<evidence type="ECO:0000256" key="1">
    <source>
        <dbReference type="SAM" id="MobiDB-lite"/>
    </source>
</evidence>
<feature type="region of interest" description="Disordered" evidence="1">
    <location>
        <begin position="43"/>
        <end position="67"/>
    </location>
</feature>
<evidence type="ECO:0000313" key="4">
    <source>
        <dbReference type="EMBL" id="MFC4562649.1"/>
    </source>
</evidence>
<dbReference type="RefSeq" id="WP_378574016.1">
    <property type="nucleotide sequence ID" value="NZ_JBHSFQ010000009.1"/>
</dbReference>
<feature type="domain" description="GmrSD restriction endonucleases C-terminal" evidence="3">
    <location>
        <begin position="125"/>
        <end position="218"/>
    </location>
</feature>
<keyword evidence="4" id="KW-0540">Nuclease</keyword>
<protein>
    <submittedName>
        <fullName evidence="4">HNH endonuclease family protein</fullName>
    </submittedName>
</protein>
<dbReference type="Proteomes" id="UP001595923">
    <property type="component" value="Unassembled WGS sequence"/>
</dbReference>
<organism evidence="4 5">
    <name type="scientific">Nocardiopsis mangrovi</name>
    <dbReference type="NCBI Taxonomy" id="1179818"/>
    <lineage>
        <taxon>Bacteria</taxon>
        <taxon>Bacillati</taxon>
        <taxon>Actinomycetota</taxon>
        <taxon>Actinomycetes</taxon>
        <taxon>Streptosporangiales</taxon>
        <taxon>Nocardiopsidaceae</taxon>
        <taxon>Nocardiopsis</taxon>
    </lineage>
</organism>
<dbReference type="EMBL" id="JBHSFQ010000009">
    <property type="protein sequence ID" value="MFC4562649.1"/>
    <property type="molecule type" value="Genomic_DNA"/>
</dbReference>
<feature type="signal peptide" evidence="2">
    <location>
        <begin position="1"/>
        <end position="39"/>
    </location>
</feature>
<accession>A0ABV9DUU9</accession>
<dbReference type="Pfam" id="PF07510">
    <property type="entry name" value="GmrSD_C"/>
    <property type="match status" value="1"/>
</dbReference>
<proteinExistence type="predicted"/>
<gene>
    <name evidence="4" type="ORF">ACFO4E_12355</name>
</gene>
<feature type="chain" id="PRO_5045849371" evidence="2">
    <location>
        <begin position="40"/>
        <end position="226"/>
    </location>
</feature>
<evidence type="ECO:0000259" key="3">
    <source>
        <dbReference type="Pfam" id="PF07510"/>
    </source>
</evidence>
<sequence length="226" mass="24520">MGSEVPRSTLETFMPTAVRRITGLLAAAVTSLALLPAFAAPAQAAPPPPPSLSEARSQLGSLTVESESGSGYDRDLFPHWSTVEGSCNTREWVLRRDGDNVQVGSDCYPTSGSWYSVYDGVTTSVPSEISIDHFVPLAEAWRSGANSWSTSRREQFANDLDSPQLWAVTGSSNSSKGDRDPAEWLPTRTSIHCDYAKSWINVKYVWELSVDSAEQAALEDLLDSAC</sequence>
<dbReference type="PANTHER" id="PTHR24094:SF15">
    <property type="entry name" value="AMP-DEPENDENT SYNTHETASE_LIGASE DOMAIN-CONTAINING PROTEIN-RELATED"/>
    <property type="match status" value="1"/>
</dbReference>